<organism evidence="1 2">
    <name type="scientific">Burkholderia multivorans</name>
    <dbReference type="NCBI Taxonomy" id="87883"/>
    <lineage>
        <taxon>Bacteria</taxon>
        <taxon>Pseudomonadati</taxon>
        <taxon>Pseudomonadota</taxon>
        <taxon>Betaproteobacteria</taxon>
        <taxon>Burkholderiales</taxon>
        <taxon>Burkholderiaceae</taxon>
        <taxon>Burkholderia</taxon>
        <taxon>Burkholderia cepacia complex</taxon>
    </lineage>
</organism>
<name>A0A2S9MHC3_9BURK</name>
<gene>
    <name evidence="1" type="ORF">C6Q15_21790</name>
</gene>
<protein>
    <submittedName>
        <fullName evidence="1">Uncharacterized protein</fullName>
    </submittedName>
</protein>
<sequence>MPLSVPVNRRLHEAVRMMAWNDGAQYIASELTRRSSSRKGGVIDFRNGDSFSVWQIFGIFVTSPKHQVQRKSTSLICCPVSKRLPRQFTKAALTCSLPVDQLCVIGYAREQ</sequence>
<evidence type="ECO:0000313" key="1">
    <source>
        <dbReference type="EMBL" id="PRF57806.1"/>
    </source>
</evidence>
<reference evidence="1 2" key="1">
    <citation type="submission" date="2018-03" db="EMBL/GenBank/DDBJ databases">
        <authorList>
            <person name="Keele B.F."/>
        </authorList>
    </citation>
    <scope>NUCLEOTIDE SEQUENCE [LARGE SCALE GENOMIC DNA]</scope>
    <source>
        <strain evidence="1 2">AU19729</strain>
    </source>
</reference>
<proteinExistence type="predicted"/>
<comment type="caution">
    <text evidence="1">The sequence shown here is derived from an EMBL/GenBank/DDBJ whole genome shotgun (WGS) entry which is preliminary data.</text>
</comment>
<dbReference type="AlphaFoldDB" id="A0A2S9MHC3"/>
<dbReference type="Proteomes" id="UP000238982">
    <property type="component" value="Unassembled WGS sequence"/>
</dbReference>
<accession>A0A2S9MHC3</accession>
<evidence type="ECO:0000313" key="2">
    <source>
        <dbReference type="Proteomes" id="UP000238982"/>
    </source>
</evidence>
<dbReference type="EMBL" id="PVGH01000082">
    <property type="protein sequence ID" value="PRF57806.1"/>
    <property type="molecule type" value="Genomic_DNA"/>
</dbReference>